<dbReference type="Gene3D" id="2.60.120.330">
    <property type="entry name" value="B-lactam Antibiotic, Isopenicillin N Synthase, Chain"/>
    <property type="match status" value="1"/>
</dbReference>
<sequence>MKEYVEGRDPGARAVQEIAEACRRVGFFVVVDHGVPLELCDALWKECFAFWGRPPQSFIAGAVTQSPFVWLDFCPSPNTPVSPTDAKLHKDNWLLGPTEGRKGTQWRPDTPNMEKLWFQYYNHMENLLTILMELFAMALDQPKHFFTQKLTTHNHPLRSVYYPGTCSTAERAGEHTDWGCVTILMPDPHTSGLQIKNCDLSWTDVPLVPNSFVVNLGDLFPLWTGGKWRATAHRVIAENKPNQAPRMSIPFFGLVDEDTVIEVIGQESGAQQDGIKKGLTAGEFFADHEKYSIYK</sequence>
<dbReference type="PRINTS" id="PR00682">
    <property type="entry name" value="IPNSYNTHASE"/>
</dbReference>
<reference evidence="3" key="1">
    <citation type="journal article" date="2020" name="J. Eukaryot. Microbiol.">
        <title>De novo Sequencing, Assembly and Annotation of the Transcriptome for the Free-Living Testate Amoeba Arcella intermedia.</title>
        <authorList>
            <person name="Ribeiro G.M."/>
            <person name="Porfirio-Sousa A.L."/>
            <person name="Maurer-Alcala X.X."/>
            <person name="Katz L.A."/>
            <person name="Lahr D.J.G."/>
        </authorList>
    </citation>
    <scope>NUCLEOTIDE SEQUENCE</scope>
</reference>
<dbReference type="InterPro" id="IPR026992">
    <property type="entry name" value="DIOX_N"/>
</dbReference>
<dbReference type="Pfam" id="PF03171">
    <property type="entry name" value="2OG-FeII_Oxy"/>
    <property type="match status" value="1"/>
</dbReference>
<evidence type="ECO:0000256" key="1">
    <source>
        <dbReference type="RuleBase" id="RU003682"/>
    </source>
</evidence>
<feature type="domain" description="Fe2OG dioxygenase" evidence="2">
    <location>
        <begin position="152"/>
        <end position="255"/>
    </location>
</feature>
<dbReference type="PROSITE" id="PS51471">
    <property type="entry name" value="FE2OG_OXY"/>
    <property type="match status" value="1"/>
</dbReference>
<dbReference type="AlphaFoldDB" id="A0A6B2LBK8"/>
<name>A0A6B2LBK8_9EUKA</name>
<dbReference type="PANTHER" id="PTHR47990">
    <property type="entry name" value="2-OXOGLUTARATE (2OG) AND FE(II)-DEPENDENT OXYGENASE SUPERFAMILY PROTEIN-RELATED"/>
    <property type="match status" value="1"/>
</dbReference>
<accession>A0A6B2LBK8</accession>
<dbReference type="GO" id="GO:0016491">
    <property type="term" value="F:oxidoreductase activity"/>
    <property type="evidence" value="ECO:0007669"/>
    <property type="project" value="UniProtKB-KW"/>
</dbReference>
<evidence type="ECO:0000313" key="3">
    <source>
        <dbReference type="EMBL" id="NDV34355.1"/>
    </source>
</evidence>
<dbReference type="InterPro" id="IPR027443">
    <property type="entry name" value="IPNS-like_sf"/>
</dbReference>
<dbReference type="GO" id="GO:0046872">
    <property type="term" value="F:metal ion binding"/>
    <property type="evidence" value="ECO:0007669"/>
    <property type="project" value="UniProtKB-KW"/>
</dbReference>
<protein>
    <recommendedName>
        <fullName evidence="2">Fe2OG dioxygenase domain-containing protein</fullName>
    </recommendedName>
</protein>
<organism evidence="3">
    <name type="scientific">Arcella intermedia</name>
    <dbReference type="NCBI Taxonomy" id="1963864"/>
    <lineage>
        <taxon>Eukaryota</taxon>
        <taxon>Amoebozoa</taxon>
        <taxon>Tubulinea</taxon>
        <taxon>Elardia</taxon>
        <taxon>Arcellinida</taxon>
        <taxon>Sphaerothecina</taxon>
        <taxon>Arcellidae</taxon>
        <taxon>Arcella</taxon>
    </lineage>
</organism>
<dbReference type="EMBL" id="GIBP01005386">
    <property type="protein sequence ID" value="NDV34355.1"/>
    <property type="molecule type" value="Transcribed_RNA"/>
</dbReference>
<dbReference type="InterPro" id="IPR005123">
    <property type="entry name" value="Oxoglu/Fe-dep_dioxygenase_dom"/>
</dbReference>
<comment type="similarity">
    <text evidence="1">Belongs to the iron/ascorbate-dependent oxidoreductase family.</text>
</comment>
<evidence type="ECO:0000259" key="2">
    <source>
        <dbReference type="PROSITE" id="PS51471"/>
    </source>
</evidence>
<keyword evidence="1" id="KW-0408">Iron</keyword>
<dbReference type="InterPro" id="IPR044861">
    <property type="entry name" value="IPNS-like_FE2OG_OXY"/>
</dbReference>
<dbReference type="Pfam" id="PF14226">
    <property type="entry name" value="DIOX_N"/>
    <property type="match status" value="1"/>
</dbReference>
<dbReference type="InterPro" id="IPR050231">
    <property type="entry name" value="Iron_ascorbate_oxido_reductase"/>
</dbReference>
<proteinExistence type="inferred from homology"/>
<keyword evidence="1" id="KW-0560">Oxidoreductase</keyword>
<keyword evidence="1" id="KW-0479">Metal-binding</keyword>
<dbReference type="SUPFAM" id="SSF51197">
    <property type="entry name" value="Clavaminate synthase-like"/>
    <property type="match status" value="1"/>
</dbReference>